<feature type="domain" description="Agglutinin" evidence="3">
    <location>
        <begin position="158"/>
        <end position="285"/>
    </location>
</feature>
<dbReference type="Pfam" id="PF01117">
    <property type="entry name" value="Aerolysin"/>
    <property type="match status" value="1"/>
</dbReference>
<dbReference type="InterPro" id="IPR036242">
    <property type="entry name" value="Agglutinin_dom_sf"/>
</dbReference>
<gene>
    <name evidence="4" type="ORF">MKW98_008523</name>
</gene>
<protein>
    <recommendedName>
        <fullName evidence="3">Agglutinin domain-containing protein</fullName>
    </recommendedName>
</protein>
<dbReference type="EMBL" id="JAJJMB010002922">
    <property type="protein sequence ID" value="KAI3950078.1"/>
    <property type="molecule type" value="Genomic_DNA"/>
</dbReference>
<evidence type="ECO:0000313" key="4">
    <source>
        <dbReference type="EMBL" id="KAI3950078.1"/>
    </source>
</evidence>
<dbReference type="InterPro" id="IPR008998">
    <property type="entry name" value="Agglutinin"/>
</dbReference>
<dbReference type="PANTHER" id="PTHR39244">
    <property type="entry name" value="NATTERIN-4"/>
    <property type="match status" value="1"/>
</dbReference>
<dbReference type="InterPro" id="IPR055267">
    <property type="entry name" value="Aerolysin-like_C"/>
</dbReference>
<dbReference type="PANTHER" id="PTHR39244:SF5">
    <property type="entry name" value="NATTERIN-3-LIKE"/>
    <property type="match status" value="1"/>
</dbReference>
<dbReference type="InterPro" id="IPR053237">
    <property type="entry name" value="Natterin_C"/>
</dbReference>
<comment type="similarity">
    <text evidence="1">Belongs to the aerolysin family.</text>
</comment>
<dbReference type="Proteomes" id="UP001202328">
    <property type="component" value="Unassembled WGS sequence"/>
</dbReference>
<keyword evidence="5" id="KW-1185">Reference proteome</keyword>
<reference evidence="4" key="1">
    <citation type="submission" date="2022-04" db="EMBL/GenBank/DDBJ databases">
        <title>A functionally conserved STORR gene fusion in Papaver species that diverged 16.8 million years ago.</title>
        <authorList>
            <person name="Catania T."/>
        </authorList>
    </citation>
    <scope>NUCLEOTIDE SEQUENCE</scope>
    <source>
        <strain evidence="4">S-188037</strain>
    </source>
</reference>
<dbReference type="AlphaFoldDB" id="A0AAD4TCT6"/>
<dbReference type="CDD" id="cd00257">
    <property type="entry name" value="beta-trefoil_FSCN-like"/>
    <property type="match status" value="1"/>
</dbReference>
<dbReference type="CDD" id="cd20216">
    <property type="entry name" value="PFM_HFR-2-like"/>
    <property type="match status" value="1"/>
</dbReference>
<evidence type="ECO:0000256" key="2">
    <source>
        <dbReference type="ARBA" id="ARBA00023157"/>
    </source>
</evidence>
<evidence type="ECO:0000259" key="3">
    <source>
        <dbReference type="SMART" id="SM00791"/>
    </source>
</evidence>
<keyword evidence="2" id="KW-1015">Disulfide bond</keyword>
<dbReference type="SMART" id="SM00791">
    <property type="entry name" value="Agglutinin"/>
    <property type="match status" value="1"/>
</dbReference>
<dbReference type="Gene3D" id="2.170.15.10">
    <property type="entry name" value="Proaerolysin, chain A, domain 3"/>
    <property type="match status" value="1"/>
</dbReference>
<evidence type="ECO:0000256" key="1">
    <source>
        <dbReference type="ARBA" id="ARBA00009831"/>
    </source>
</evidence>
<organism evidence="4 5">
    <name type="scientific">Papaver atlanticum</name>
    <dbReference type="NCBI Taxonomy" id="357466"/>
    <lineage>
        <taxon>Eukaryota</taxon>
        <taxon>Viridiplantae</taxon>
        <taxon>Streptophyta</taxon>
        <taxon>Embryophyta</taxon>
        <taxon>Tracheophyta</taxon>
        <taxon>Spermatophyta</taxon>
        <taxon>Magnoliopsida</taxon>
        <taxon>Ranunculales</taxon>
        <taxon>Papaveraceae</taxon>
        <taxon>Papaveroideae</taxon>
        <taxon>Papaver</taxon>
    </lineage>
</organism>
<sequence>MVMELPRFFALESVDVSKYLRHVNGGDENQPDIKCTGEEVVTPYTKFEAEMPSKVDKNNKGLVHIRCCYNNKYLVKASESSDLIVPRAKIPEEDDTNKSCTLFEPIFNMHGTTLQVRFKHAQLDQPLFVNSTASENVIRVNKDVAASYFNVVNWQSLLLLPTHVAFKRHDGQYVTVLTDYEDLVFTSDDAGDPTVGHEVVTTRDGSIRLKSDCLNKYWHQDNYGWIWPKCDTKDLFQPIRVSNNIIALRSLSNNKYCRSCKDGDLYYLRADVSTISRDTHFEVVELVLFRSIYNVVFRKTDARIYEESEITMASGEVVNRTNVEDTIELKLSYEDTRTSSWNFSGSVTFGVQYHMKAGIPEICETGIEFSASITLGIQYTTTTSTTRLAETVYKVNVPARTRVKVSLKATKGKCDVPYSYTQCDTLLNGETETYRKDDGVFTGTNCYNLSYVTEEKAL</sequence>
<accession>A0AAD4TCT6</accession>
<evidence type="ECO:0000313" key="5">
    <source>
        <dbReference type="Proteomes" id="UP001202328"/>
    </source>
</evidence>
<dbReference type="Gene3D" id="2.80.10.50">
    <property type="match status" value="2"/>
</dbReference>
<name>A0AAD4TCT6_9MAGN</name>
<dbReference type="Pfam" id="PF07468">
    <property type="entry name" value="Agglutinin"/>
    <property type="match status" value="2"/>
</dbReference>
<proteinExistence type="inferred from homology"/>
<dbReference type="SUPFAM" id="SSF56973">
    <property type="entry name" value="Aerolisin/ETX pore-forming domain"/>
    <property type="match status" value="1"/>
</dbReference>
<dbReference type="SUPFAM" id="SSF50382">
    <property type="entry name" value="Agglutinin"/>
    <property type="match status" value="2"/>
</dbReference>
<comment type="caution">
    <text evidence="4">The sequence shown here is derived from an EMBL/GenBank/DDBJ whole genome shotgun (WGS) entry which is preliminary data.</text>
</comment>